<evidence type="ECO:0000313" key="5">
    <source>
        <dbReference type="EMBL" id="CAD8574328.1"/>
    </source>
</evidence>
<proteinExistence type="inferred from homology"/>
<evidence type="ECO:0000256" key="1">
    <source>
        <dbReference type="ARBA" id="ARBA00008779"/>
    </source>
</evidence>
<keyword evidence="3" id="KW-0472">Membrane</keyword>
<dbReference type="Gene3D" id="3.40.720.10">
    <property type="entry name" value="Alkaline Phosphatase, subunit A"/>
    <property type="match status" value="1"/>
</dbReference>
<gene>
    <name evidence="5" type="ORF">LDAN0322_LOCUS472</name>
</gene>
<dbReference type="PANTHER" id="PTHR43108:SF6">
    <property type="entry name" value="N-SULPHOGLUCOSAMINE SULPHOHYDROLASE"/>
    <property type="match status" value="1"/>
</dbReference>
<keyword evidence="3" id="KW-1133">Transmembrane helix</keyword>
<dbReference type="AlphaFoldDB" id="A0A7S0PK08"/>
<feature type="region of interest" description="Disordered" evidence="2">
    <location>
        <begin position="78"/>
        <end position="119"/>
    </location>
</feature>
<dbReference type="InterPro" id="IPR017850">
    <property type="entry name" value="Alkaline_phosphatase_core_sf"/>
</dbReference>
<feature type="compositionally biased region" description="Polar residues" evidence="2">
    <location>
        <begin position="8"/>
        <end position="17"/>
    </location>
</feature>
<feature type="region of interest" description="Disordered" evidence="2">
    <location>
        <begin position="1"/>
        <end position="20"/>
    </location>
</feature>
<dbReference type="PANTHER" id="PTHR43108">
    <property type="entry name" value="N-ACETYLGLUCOSAMINE-6-SULFATASE FAMILY MEMBER"/>
    <property type="match status" value="1"/>
</dbReference>
<feature type="domain" description="Sulfatase N-terminal" evidence="4">
    <location>
        <begin position="125"/>
        <end position="454"/>
    </location>
</feature>
<sequence>MLHPPMQGPTSTPQPATQRLERRQRRGKLIIVGFTVVIVLSLVNAHLAGTWKLLVPAVDEDFVFDAFFLNKSYGRPDDNHHGIDQGEDLNANDTNVNANPHRADVTQEDRNANEEDEPKHEQKLNVLLLYADDWRWDMLGSVNPAVKTPFLDSLASEGIRFSHNFVTSSVCWLSRATLFTGQYFNRHKSYKLRCPRFSFNKDQWQHTWPAMLQRAGYYLGHIGKWQYHDYPSPDKGYFNYSNYFEGQHWYDVFPKRKVHGSDLCAERAIEFLEKKPKDINWALTVAFYPPKPTGSGTDPGVQYQPTDETLAAFKNITIKEPFNMTEAFNRLPSFFRKGRNTGRGRWTERYRTPLHYQESMKRIYALVYGLDRAIENIVKKVKELGEYENTLIIVTADNGMFHGAHGLAGKWFPYQESIRVPLIIRDPRMPAEQAGTVEDSLTLNIDLANTVLSASEISPHQNMQGRDITELYLPFKKKLLKDHPWREEFLYAFPSLDEDHMPSSTALVRRKWKYIRWPRQENEPHLLFNLEDDPLELNDLIKNATVHGQVLDEMIKRHDEMVQELEIPIEEIDCEQEY</sequence>
<evidence type="ECO:0000259" key="4">
    <source>
        <dbReference type="Pfam" id="PF00884"/>
    </source>
</evidence>
<evidence type="ECO:0000256" key="2">
    <source>
        <dbReference type="SAM" id="MobiDB-lite"/>
    </source>
</evidence>
<feature type="compositionally biased region" description="Basic and acidic residues" evidence="2">
    <location>
        <begin position="101"/>
        <end position="119"/>
    </location>
</feature>
<organism evidence="5">
    <name type="scientific">Leptocylindrus aporus</name>
    <dbReference type="NCBI Taxonomy" id="1398097"/>
    <lineage>
        <taxon>Eukaryota</taxon>
        <taxon>Sar</taxon>
        <taxon>Stramenopiles</taxon>
        <taxon>Ochrophyta</taxon>
        <taxon>Bacillariophyta</taxon>
        <taxon>Coscinodiscophyceae</taxon>
        <taxon>Chaetocerotophycidae</taxon>
        <taxon>Leptocylindrales</taxon>
        <taxon>Leptocylindraceae</taxon>
        <taxon>Leptocylindrus</taxon>
    </lineage>
</organism>
<dbReference type="EMBL" id="HBEU01000712">
    <property type="protein sequence ID" value="CAD8574328.1"/>
    <property type="molecule type" value="Transcribed_RNA"/>
</dbReference>
<reference evidence="5" key="1">
    <citation type="submission" date="2021-01" db="EMBL/GenBank/DDBJ databases">
        <authorList>
            <person name="Corre E."/>
            <person name="Pelletier E."/>
            <person name="Niang G."/>
            <person name="Scheremetjew M."/>
            <person name="Finn R."/>
            <person name="Kale V."/>
            <person name="Holt S."/>
            <person name="Cochrane G."/>
            <person name="Meng A."/>
            <person name="Brown T."/>
            <person name="Cohen L."/>
        </authorList>
    </citation>
    <scope>NUCLEOTIDE SEQUENCE</scope>
    <source>
        <strain evidence="5">B651</strain>
    </source>
</reference>
<dbReference type="SUPFAM" id="SSF53649">
    <property type="entry name" value="Alkaline phosphatase-like"/>
    <property type="match status" value="1"/>
</dbReference>
<accession>A0A7S0PK08</accession>
<dbReference type="Pfam" id="PF00884">
    <property type="entry name" value="Sulfatase"/>
    <property type="match status" value="1"/>
</dbReference>
<keyword evidence="3" id="KW-0812">Transmembrane</keyword>
<evidence type="ECO:0000256" key="3">
    <source>
        <dbReference type="SAM" id="Phobius"/>
    </source>
</evidence>
<dbReference type="InterPro" id="IPR000917">
    <property type="entry name" value="Sulfatase_N"/>
</dbReference>
<protein>
    <recommendedName>
        <fullName evidence="4">Sulfatase N-terminal domain-containing protein</fullName>
    </recommendedName>
</protein>
<feature type="transmembrane region" description="Helical" evidence="3">
    <location>
        <begin position="29"/>
        <end position="47"/>
    </location>
</feature>
<name>A0A7S0PK08_9STRA</name>
<comment type="similarity">
    <text evidence="1">Belongs to the sulfatase family.</text>
</comment>